<evidence type="ECO:0000313" key="3">
    <source>
        <dbReference type="Proteomes" id="UP000185434"/>
    </source>
</evidence>
<dbReference type="AlphaFoldDB" id="A0A1L7CUQ3"/>
<dbReference type="GO" id="GO:0003700">
    <property type="term" value="F:DNA-binding transcription factor activity"/>
    <property type="evidence" value="ECO:0007669"/>
    <property type="project" value="InterPro"/>
</dbReference>
<dbReference type="RefSeq" id="WP_075664560.1">
    <property type="nucleotide sequence ID" value="NZ_CP009247.1"/>
</dbReference>
<dbReference type="PRINTS" id="PR00598">
    <property type="entry name" value="HTHMARR"/>
</dbReference>
<organism evidence="2 3">
    <name type="scientific">Corynebacterium frankenforstense DSM 45800</name>
    <dbReference type="NCBI Taxonomy" id="1437875"/>
    <lineage>
        <taxon>Bacteria</taxon>
        <taxon>Bacillati</taxon>
        <taxon>Actinomycetota</taxon>
        <taxon>Actinomycetes</taxon>
        <taxon>Mycobacteriales</taxon>
        <taxon>Corynebacteriaceae</taxon>
        <taxon>Corynebacterium</taxon>
    </lineage>
</organism>
<reference evidence="2 3" key="1">
    <citation type="submission" date="2014-08" db="EMBL/GenBank/DDBJ databases">
        <title>Complete genome sequence of Corynebacterium frankenforstense ST18(T) (=DSM 45800(T)), isolated from raw cow milk.</title>
        <authorList>
            <person name="Ruckert C."/>
            <person name="Albersmeier A."/>
            <person name="Winkler A."/>
            <person name="Lipski A."/>
            <person name="Kalinowski J."/>
        </authorList>
    </citation>
    <scope>NUCLEOTIDE SEQUENCE [LARGE SCALE GENOMIC DNA]</scope>
    <source>
        <strain evidence="2 3">ST18</strain>
    </source>
</reference>
<evidence type="ECO:0000313" key="2">
    <source>
        <dbReference type="EMBL" id="APT89564.1"/>
    </source>
</evidence>
<dbReference type="Proteomes" id="UP000185434">
    <property type="component" value="Chromosome"/>
</dbReference>
<dbReference type="Gene3D" id="1.10.10.10">
    <property type="entry name" value="Winged helix-like DNA-binding domain superfamily/Winged helix DNA-binding domain"/>
    <property type="match status" value="1"/>
</dbReference>
<sequence length="157" mass="17746">MSEKRAADPLPLPAELLSSPSFQLERLRRRTRDEVESRLAEEDTTLREFWVLACLVEVGGDGENQSRLAATLLIDPSDVVRIIDRLEEKNWAGRTRDPQDRRRQLVTATKKGRKAHNKLAELIAEGEDAALDESTSKQLKHLRKLARAIIAEDTPAQ</sequence>
<dbReference type="PROSITE" id="PS50995">
    <property type="entry name" value="HTH_MARR_2"/>
    <property type="match status" value="1"/>
</dbReference>
<dbReference type="PANTHER" id="PTHR33164:SF43">
    <property type="entry name" value="HTH-TYPE TRANSCRIPTIONAL REPRESSOR YETL"/>
    <property type="match status" value="1"/>
</dbReference>
<name>A0A1L7CUQ3_9CORY</name>
<dbReference type="GO" id="GO:0006950">
    <property type="term" value="P:response to stress"/>
    <property type="evidence" value="ECO:0007669"/>
    <property type="project" value="TreeGrafter"/>
</dbReference>
<dbReference type="STRING" id="1437875.CFRA_10375"/>
<dbReference type="InterPro" id="IPR039422">
    <property type="entry name" value="MarR/SlyA-like"/>
</dbReference>
<dbReference type="KEGG" id="cfk:CFRA_10375"/>
<dbReference type="Pfam" id="PF01047">
    <property type="entry name" value="MarR"/>
    <property type="match status" value="1"/>
</dbReference>
<dbReference type="SMART" id="SM00347">
    <property type="entry name" value="HTH_MARR"/>
    <property type="match status" value="1"/>
</dbReference>
<evidence type="ECO:0000259" key="1">
    <source>
        <dbReference type="PROSITE" id="PS50995"/>
    </source>
</evidence>
<feature type="domain" description="HTH marR-type" evidence="1">
    <location>
        <begin position="17"/>
        <end position="151"/>
    </location>
</feature>
<protein>
    <submittedName>
        <fullName evidence="2">MarR family transcriptional regulator</fullName>
    </submittedName>
</protein>
<proteinExistence type="predicted"/>
<dbReference type="SUPFAM" id="SSF46785">
    <property type="entry name" value="Winged helix' DNA-binding domain"/>
    <property type="match status" value="1"/>
</dbReference>
<dbReference type="InterPro" id="IPR036390">
    <property type="entry name" value="WH_DNA-bd_sf"/>
</dbReference>
<dbReference type="InterPro" id="IPR000835">
    <property type="entry name" value="HTH_MarR-typ"/>
</dbReference>
<dbReference type="InterPro" id="IPR036388">
    <property type="entry name" value="WH-like_DNA-bd_sf"/>
</dbReference>
<dbReference type="OrthoDB" id="3215333at2"/>
<accession>A0A1L7CUQ3</accession>
<dbReference type="EMBL" id="CP009247">
    <property type="protein sequence ID" value="APT89564.1"/>
    <property type="molecule type" value="Genomic_DNA"/>
</dbReference>
<gene>
    <name evidence="2" type="ORF">CFRA_10375</name>
</gene>
<dbReference type="PANTHER" id="PTHR33164">
    <property type="entry name" value="TRANSCRIPTIONAL REGULATOR, MARR FAMILY"/>
    <property type="match status" value="1"/>
</dbReference>
<keyword evidence="3" id="KW-1185">Reference proteome</keyword>